<dbReference type="EMBL" id="DTGR01000062">
    <property type="protein sequence ID" value="HHS28851.1"/>
    <property type="molecule type" value="Genomic_DNA"/>
</dbReference>
<evidence type="ECO:0000256" key="3">
    <source>
        <dbReference type="ARBA" id="ARBA00022989"/>
    </source>
</evidence>
<keyword evidence="3 5" id="KW-1133">Transmembrane helix</keyword>
<keyword evidence="2 5" id="KW-0812">Transmembrane</keyword>
<proteinExistence type="predicted"/>
<accession>A0A7V6DP83</accession>
<comment type="caution">
    <text evidence="7">The sequence shown here is derived from an EMBL/GenBank/DDBJ whole genome shotgun (WGS) entry which is preliminary data.</text>
</comment>
<evidence type="ECO:0000313" key="7">
    <source>
        <dbReference type="EMBL" id="HHS28851.1"/>
    </source>
</evidence>
<dbReference type="AlphaFoldDB" id="A0A7V6DP83"/>
<evidence type="ECO:0000256" key="1">
    <source>
        <dbReference type="ARBA" id="ARBA00022475"/>
    </source>
</evidence>
<protein>
    <submittedName>
        <fullName evidence="7">LapA family protein</fullName>
    </submittedName>
</protein>
<sequence length="116" mass="13137">MRFVKVIFGSLLGIFAVVFILENRTVLEHAVQLRFDIYVLSLQTANIPLWVLILFTFFLGVFTASLYGIYELLKQRQTIRHLRHNVEILGEELKRAGVMVKQEEAPEASAAGGSTD</sequence>
<feature type="transmembrane region" description="Helical" evidence="5">
    <location>
        <begin position="7"/>
        <end position="27"/>
    </location>
</feature>
<dbReference type="GO" id="GO:0005886">
    <property type="term" value="C:plasma membrane"/>
    <property type="evidence" value="ECO:0007669"/>
    <property type="project" value="InterPro"/>
</dbReference>
<evidence type="ECO:0000256" key="5">
    <source>
        <dbReference type="SAM" id="Phobius"/>
    </source>
</evidence>
<keyword evidence="1" id="KW-1003">Cell membrane</keyword>
<feature type="domain" description="Lipopolysaccharide assembly protein A" evidence="6">
    <location>
        <begin position="42"/>
        <end position="93"/>
    </location>
</feature>
<dbReference type="Pfam" id="PF06305">
    <property type="entry name" value="LapA_dom"/>
    <property type="match status" value="1"/>
</dbReference>
<gene>
    <name evidence="7" type="ORF">ENV52_04015</name>
</gene>
<dbReference type="InterPro" id="IPR010445">
    <property type="entry name" value="LapA_dom"/>
</dbReference>
<evidence type="ECO:0000259" key="6">
    <source>
        <dbReference type="Pfam" id="PF06305"/>
    </source>
</evidence>
<name>A0A7V6DP83_9BACT</name>
<evidence type="ECO:0000256" key="2">
    <source>
        <dbReference type="ARBA" id="ARBA00022692"/>
    </source>
</evidence>
<feature type="transmembrane region" description="Helical" evidence="5">
    <location>
        <begin position="47"/>
        <end position="70"/>
    </location>
</feature>
<evidence type="ECO:0000256" key="4">
    <source>
        <dbReference type="ARBA" id="ARBA00023136"/>
    </source>
</evidence>
<organism evidence="7">
    <name type="scientific">Desulfobacca acetoxidans</name>
    <dbReference type="NCBI Taxonomy" id="60893"/>
    <lineage>
        <taxon>Bacteria</taxon>
        <taxon>Pseudomonadati</taxon>
        <taxon>Thermodesulfobacteriota</taxon>
        <taxon>Desulfobaccia</taxon>
        <taxon>Desulfobaccales</taxon>
        <taxon>Desulfobaccaceae</taxon>
        <taxon>Desulfobacca</taxon>
    </lineage>
</organism>
<keyword evidence="4 5" id="KW-0472">Membrane</keyword>
<reference evidence="7" key="1">
    <citation type="journal article" date="2020" name="mSystems">
        <title>Genome- and Community-Level Interaction Insights into Carbon Utilization and Element Cycling Functions of Hydrothermarchaeota in Hydrothermal Sediment.</title>
        <authorList>
            <person name="Zhou Z."/>
            <person name="Liu Y."/>
            <person name="Xu W."/>
            <person name="Pan J."/>
            <person name="Luo Z.H."/>
            <person name="Li M."/>
        </authorList>
    </citation>
    <scope>NUCLEOTIDE SEQUENCE [LARGE SCALE GENOMIC DNA]</scope>
    <source>
        <strain evidence="7">SpSt-767</strain>
    </source>
</reference>